<reference evidence="1 2" key="2">
    <citation type="submission" date="2018-11" db="EMBL/GenBank/DDBJ databases">
        <authorList>
            <consortium name="Pathogen Informatics"/>
        </authorList>
    </citation>
    <scope>NUCLEOTIDE SEQUENCE [LARGE SCALE GENOMIC DNA]</scope>
</reference>
<accession>A0A183IH83</accession>
<evidence type="ECO:0000313" key="1">
    <source>
        <dbReference type="EMBL" id="VDO99574.1"/>
    </source>
</evidence>
<proteinExistence type="predicted"/>
<evidence type="ECO:0000313" key="2">
    <source>
        <dbReference type="Proteomes" id="UP000270296"/>
    </source>
</evidence>
<dbReference type="WBParaSite" id="SBAD_0000312201-mRNA-1">
    <property type="protein sequence ID" value="SBAD_0000312201-mRNA-1"/>
    <property type="gene ID" value="SBAD_0000312201"/>
</dbReference>
<name>A0A183IH83_9BILA</name>
<evidence type="ECO:0000313" key="3">
    <source>
        <dbReference type="WBParaSite" id="SBAD_0000312201-mRNA-1"/>
    </source>
</evidence>
<sequence length="111" mass="12211">MIVVCDLEIMVFDRGGVQSAAKGSPASPLPNSPLSLVLVRLVVNPIASYDPGESTRWRTSFPSPQRPSLQCTSRMVGAQPTALLAVPFQSRSRRSSFNAHSKRLLQMFRVR</sequence>
<dbReference type="AlphaFoldDB" id="A0A183IH83"/>
<keyword evidence="2" id="KW-1185">Reference proteome</keyword>
<organism evidence="3">
    <name type="scientific">Soboliphyme baturini</name>
    <dbReference type="NCBI Taxonomy" id="241478"/>
    <lineage>
        <taxon>Eukaryota</taxon>
        <taxon>Metazoa</taxon>
        <taxon>Ecdysozoa</taxon>
        <taxon>Nematoda</taxon>
        <taxon>Enoplea</taxon>
        <taxon>Dorylaimia</taxon>
        <taxon>Dioctophymatida</taxon>
        <taxon>Dioctophymatoidea</taxon>
        <taxon>Soboliphymatidae</taxon>
        <taxon>Soboliphyme</taxon>
    </lineage>
</organism>
<gene>
    <name evidence="1" type="ORF">SBAD_LOCUS2978</name>
</gene>
<dbReference type="EMBL" id="UZAM01007505">
    <property type="protein sequence ID" value="VDO99574.1"/>
    <property type="molecule type" value="Genomic_DNA"/>
</dbReference>
<dbReference type="Proteomes" id="UP000270296">
    <property type="component" value="Unassembled WGS sequence"/>
</dbReference>
<protein>
    <submittedName>
        <fullName evidence="1 3">Uncharacterized protein</fullName>
    </submittedName>
</protein>
<reference evidence="3" key="1">
    <citation type="submission" date="2016-06" db="UniProtKB">
        <authorList>
            <consortium name="WormBaseParasite"/>
        </authorList>
    </citation>
    <scope>IDENTIFICATION</scope>
</reference>